<proteinExistence type="predicted"/>
<organism evidence="1 2">
    <name type="scientific">Trematosphaeria pertusa</name>
    <dbReference type="NCBI Taxonomy" id="390896"/>
    <lineage>
        <taxon>Eukaryota</taxon>
        <taxon>Fungi</taxon>
        <taxon>Dikarya</taxon>
        <taxon>Ascomycota</taxon>
        <taxon>Pezizomycotina</taxon>
        <taxon>Dothideomycetes</taxon>
        <taxon>Pleosporomycetidae</taxon>
        <taxon>Pleosporales</taxon>
        <taxon>Massarineae</taxon>
        <taxon>Trematosphaeriaceae</taxon>
        <taxon>Trematosphaeria</taxon>
    </lineage>
</organism>
<name>A0A6A6J2L7_9PLEO</name>
<protein>
    <submittedName>
        <fullName evidence="1">Uncharacterized protein</fullName>
    </submittedName>
</protein>
<dbReference type="OrthoDB" id="3797827at2759"/>
<dbReference type="EMBL" id="ML987189">
    <property type="protein sequence ID" value="KAF2256150.1"/>
    <property type="molecule type" value="Genomic_DNA"/>
</dbReference>
<reference evidence="1" key="1">
    <citation type="journal article" date="2020" name="Stud. Mycol.">
        <title>101 Dothideomycetes genomes: a test case for predicting lifestyles and emergence of pathogens.</title>
        <authorList>
            <person name="Haridas S."/>
            <person name="Albert R."/>
            <person name="Binder M."/>
            <person name="Bloem J."/>
            <person name="Labutti K."/>
            <person name="Salamov A."/>
            <person name="Andreopoulos B."/>
            <person name="Baker S."/>
            <person name="Barry K."/>
            <person name="Bills G."/>
            <person name="Bluhm B."/>
            <person name="Cannon C."/>
            <person name="Castanera R."/>
            <person name="Culley D."/>
            <person name="Daum C."/>
            <person name="Ezra D."/>
            <person name="Gonzalez J."/>
            <person name="Henrissat B."/>
            <person name="Kuo A."/>
            <person name="Liang C."/>
            <person name="Lipzen A."/>
            <person name="Lutzoni F."/>
            <person name="Magnuson J."/>
            <person name="Mondo S."/>
            <person name="Nolan M."/>
            <person name="Ohm R."/>
            <person name="Pangilinan J."/>
            <person name="Park H.-J."/>
            <person name="Ramirez L."/>
            <person name="Alfaro M."/>
            <person name="Sun H."/>
            <person name="Tritt A."/>
            <person name="Yoshinaga Y."/>
            <person name="Zwiers L.-H."/>
            <person name="Turgeon B."/>
            <person name="Goodwin S."/>
            <person name="Spatafora J."/>
            <person name="Crous P."/>
            <person name="Grigoriev I."/>
        </authorList>
    </citation>
    <scope>NUCLEOTIDE SEQUENCE</scope>
    <source>
        <strain evidence="1">CBS 122368</strain>
    </source>
</reference>
<sequence length="185" mass="20303">MTGYRQKTLHRLPGIPNGGKAMCMWMTAARFRNVTIEIPAATLKLRDPAVYIARLSEAASLLLKAWELQSLKPTSVVPHTVSVNLGTFFTQGIPFNFHTTGSDFREVWALNNGLLLDPDWAMMAIEAGRSLERMVSVVGQHRGASIWKFVAVGASGKNDKIGARWLRALEAACLKTGVSFETTAE</sequence>
<evidence type="ECO:0000313" key="2">
    <source>
        <dbReference type="Proteomes" id="UP000800094"/>
    </source>
</evidence>
<dbReference type="GeneID" id="54587654"/>
<accession>A0A6A6J2L7</accession>
<evidence type="ECO:0000313" key="1">
    <source>
        <dbReference type="EMBL" id="KAF2256150.1"/>
    </source>
</evidence>
<keyword evidence="2" id="KW-1185">Reference proteome</keyword>
<gene>
    <name evidence="1" type="ORF">BU26DRAFT_574071</name>
</gene>
<dbReference type="Proteomes" id="UP000800094">
    <property type="component" value="Unassembled WGS sequence"/>
</dbReference>
<dbReference type="RefSeq" id="XP_033691154.1">
    <property type="nucleotide sequence ID" value="XM_033834324.1"/>
</dbReference>
<dbReference type="AlphaFoldDB" id="A0A6A6J2L7"/>